<feature type="compositionally biased region" description="Basic and acidic residues" evidence="1">
    <location>
        <begin position="23"/>
        <end position="35"/>
    </location>
</feature>
<gene>
    <name evidence="2" type="ORF">CVLEPA_LOCUS15000</name>
</gene>
<keyword evidence="3" id="KW-1185">Reference proteome</keyword>
<name>A0ABP0FWK3_CLALP</name>
<feature type="compositionally biased region" description="Basic and acidic residues" evidence="1">
    <location>
        <begin position="1"/>
        <end position="10"/>
    </location>
</feature>
<protein>
    <submittedName>
        <fullName evidence="2">Uncharacterized protein</fullName>
    </submittedName>
</protein>
<proteinExistence type="predicted"/>
<evidence type="ECO:0000256" key="1">
    <source>
        <dbReference type="SAM" id="MobiDB-lite"/>
    </source>
</evidence>
<organism evidence="2 3">
    <name type="scientific">Clavelina lepadiformis</name>
    <name type="common">Light-bulb sea squirt</name>
    <name type="synonym">Ascidia lepadiformis</name>
    <dbReference type="NCBI Taxonomy" id="159417"/>
    <lineage>
        <taxon>Eukaryota</taxon>
        <taxon>Metazoa</taxon>
        <taxon>Chordata</taxon>
        <taxon>Tunicata</taxon>
        <taxon>Ascidiacea</taxon>
        <taxon>Aplousobranchia</taxon>
        <taxon>Clavelinidae</taxon>
        <taxon>Clavelina</taxon>
    </lineage>
</organism>
<dbReference type="Proteomes" id="UP001642483">
    <property type="component" value="Unassembled WGS sequence"/>
</dbReference>
<sequence>MGPKEWEHAGDGLTSSEMQSSSESERSAGDGEHYQEGINDDSPKMFSQTQLNDLTRELYLSKEYAQLLA</sequence>
<accession>A0ABP0FWK3</accession>
<reference evidence="2 3" key="1">
    <citation type="submission" date="2024-02" db="EMBL/GenBank/DDBJ databases">
        <authorList>
            <person name="Daric V."/>
            <person name="Darras S."/>
        </authorList>
    </citation>
    <scope>NUCLEOTIDE SEQUENCE [LARGE SCALE GENOMIC DNA]</scope>
</reference>
<evidence type="ECO:0000313" key="3">
    <source>
        <dbReference type="Proteomes" id="UP001642483"/>
    </source>
</evidence>
<dbReference type="EMBL" id="CAWYQH010000097">
    <property type="protein sequence ID" value="CAK8683994.1"/>
    <property type="molecule type" value="Genomic_DNA"/>
</dbReference>
<feature type="region of interest" description="Disordered" evidence="1">
    <location>
        <begin position="1"/>
        <end position="47"/>
    </location>
</feature>
<comment type="caution">
    <text evidence="2">The sequence shown here is derived from an EMBL/GenBank/DDBJ whole genome shotgun (WGS) entry which is preliminary data.</text>
</comment>
<evidence type="ECO:0000313" key="2">
    <source>
        <dbReference type="EMBL" id="CAK8683994.1"/>
    </source>
</evidence>